<dbReference type="Gene3D" id="3.40.50.720">
    <property type="entry name" value="NAD(P)-binding Rossmann-like Domain"/>
    <property type="match status" value="1"/>
</dbReference>
<evidence type="ECO:0000259" key="3">
    <source>
        <dbReference type="Pfam" id="PF01370"/>
    </source>
</evidence>
<dbReference type="Pfam" id="PF01370">
    <property type="entry name" value="Epimerase"/>
    <property type="match status" value="1"/>
</dbReference>
<keyword evidence="1" id="KW-0560">Oxidoreductase</keyword>
<dbReference type="PANTHER" id="PTHR10366:SF562">
    <property type="entry name" value="ALDEHYDE REDUCTASE II (AFU_ORTHOLOGUE AFUA_1G11360)"/>
    <property type="match status" value="1"/>
</dbReference>
<sequence length="342" mass="38082">MLDLALQPGALVLVTGVNGLIGSHVADQLLARGYHVRGTVRDVTKADWMNEFFGSRYSNVKFELICVPDMSKEGCYDEAVKGTAGVIHVASILSGGTADKVVPLVVAGGLNALKSAAKESSVQRVVYTSSSIAVRSAKPNVKLTFNETSYNEEAIEKAWNFPADEDERFRAIYIYGASKAQTEKEMWKWVKENKPGFSFNTVIPNSNFGKILRPDKQGYPSTTSWPKLVFEGGDVESLARWVLPQWFVDTADNARIHVATLIYEDVKNERIFAFAETYNWNKVLRIYRTLYPDRKFVDDVADHGDDISTVPNGRALELLKRCGRDGWTALEESLKALTEDLA</sequence>
<dbReference type="FunFam" id="3.40.50.720:FF:000426">
    <property type="entry name" value="Aldehyde reductase 2"/>
    <property type="match status" value="1"/>
</dbReference>
<dbReference type="SUPFAM" id="SSF51735">
    <property type="entry name" value="NAD(P)-binding Rossmann-fold domains"/>
    <property type="match status" value="1"/>
</dbReference>
<keyword evidence="5" id="KW-1185">Reference proteome</keyword>
<gene>
    <name evidence="4" type="ORF">K432DRAFT_430591</name>
</gene>
<protein>
    <submittedName>
        <fullName evidence="4">Dihydroflavonol-4-reductase</fullName>
    </submittedName>
</protein>
<dbReference type="OrthoDB" id="2735536at2759"/>
<organism evidence="4 5">
    <name type="scientific">Lepidopterella palustris CBS 459.81</name>
    <dbReference type="NCBI Taxonomy" id="1314670"/>
    <lineage>
        <taxon>Eukaryota</taxon>
        <taxon>Fungi</taxon>
        <taxon>Dikarya</taxon>
        <taxon>Ascomycota</taxon>
        <taxon>Pezizomycotina</taxon>
        <taxon>Dothideomycetes</taxon>
        <taxon>Pleosporomycetidae</taxon>
        <taxon>Mytilinidiales</taxon>
        <taxon>Argynnaceae</taxon>
        <taxon>Lepidopterella</taxon>
    </lineage>
</organism>
<accession>A0A8E2DXP3</accession>
<evidence type="ECO:0000313" key="4">
    <source>
        <dbReference type="EMBL" id="OCK73436.1"/>
    </source>
</evidence>
<dbReference type="InterPro" id="IPR050425">
    <property type="entry name" value="NAD(P)_dehydrat-like"/>
</dbReference>
<evidence type="ECO:0000256" key="2">
    <source>
        <dbReference type="ARBA" id="ARBA00023445"/>
    </source>
</evidence>
<proteinExistence type="inferred from homology"/>
<comment type="similarity">
    <text evidence="2">Belongs to the NAD(P)-dependent epimerase/dehydratase family. Dihydroflavonol-4-reductase subfamily.</text>
</comment>
<dbReference type="AlphaFoldDB" id="A0A8E2DXP3"/>
<evidence type="ECO:0000313" key="5">
    <source>
        <dbReference type="Proteomes" id="UP000250266"/>
    </source>
</evidence>
<dbReference type="InterPro" id="IPR001509">
    <property type="entry name" value="Epimerase_deHydtase"/>
</dbReference>
<name>A0A8E2DXP3_9PEZI</name>
<dbReference type="InterPro" id="IPR036291">
    <property type="entry name" value="NAD(P)-bd_dom_sf"/>
</dbReference>
<evidence type="ECO:0000256" key="1">
    <source>
        <dbReference type="ARBA" id="ARBA00023002"/>
    </source>
</evidence>
<dbReference type="Proteomes" id="UP000250266">
    <property type="component" value="Unassembled WGS sequence"/>
</dbReference>
<dbReference type="PANTHER" id="PTHR10366">
    <property type="entry name" value="NAD DEPENDENT EPIMERASE/DEHYDRATASE"/>
    <property type="match status" value="1"/>
</dbReference>
<dbReference type="GO" id="GO:0016616">
    <property type="term" value="F:oxidoreductase activity, acting on the CH-OH group of donors, NAD or NADP as acceptor"/>
    <property type="evidence" value="ECO:0007669"/>
    <property type="project" value="TreeGrafter"/>
</dbReference>
<dbReference type="EMBL" id="KV745778">
    <property type="protein sequence ID" value="OCK73436.1"/>
    <property type="molecule type" value="Genomic_DNA"/>
</dbReference>
<reference evidence="4 5" key="1">
    <citation type="journal article" date="2016" name="Nat. Commun.">
        <title>Ectomycorrhizal ecology is imprinted in the genome of the dominant symbiotic fungus Cenococcum geophilum.</title>
        <authorList>
            <consortium name="DOE Joint Genome Institute"/>
            <person name="Peter M."/>
            <person name="Kohler A."/>
            <person name="Ohm R.A."/>
            <person name="Kuo A."/>
            <person name="Krutzmann J."/>
            <person name="Morin E."/>
            <person name="Arend M."/>
            <person name="Barry K.W."/>
            <person name="Binder M."/>
            <person name="Choi C."/>
            <person name="Clum A."/>
            <person name="Copeland A."/>
            <person name="Grisel N."/>
            <person name="Haridas S."/>
            <person name="Kipfer T."/>
            <person name="LaButti K."/>
            <person name="Lindquist E."/>
            <person name="Lipzen A."/>
            <person name="Maire R."/>
            <person name="Meier B."/>
            <person name="Mihaltcheva S."/>
            <person name="Molinier V."/>
            <person name="Murat C."/>
            <person name="Poggeler S."/>
            <person name="Quandt C.A."/>
            <person name="Sperisen C."/>
            <person name="Tritt A."/>
            <person name="Tisserant E."/>
            <person name="Crous P.W."/>
            <person name="Henrissat B."/>
            <person name="Nehls U."/>
            <person name="Egli S."/>
            <person name="Spatafora J.W."/>
            <person name="Grigoriev I.V."/>
            <person name="Martin F.M."/>
        </authorList>
    </citation>
    <scope>NUCLEOTIDE SEQUENCE [LARGE SCALE GENOMIC DNA]</scope>
    <source>
        <strain evidence="4 5">CBS 459.81</strain>
    </source>
</reference>
<feature type="domain" description="NAD-dependent epimerase/dehydratase" evidence="3">
    <location>
        <begin position="12"/>
        <end position="215"/>
    </location>
</feature>